<dbReference type="GO" id="GO:0016787">
    <property type="term" value="F:hydrolase activity"/>
    <property type="evidence" value="ECO:0007669"/>
    <property type="project" value="UniProtKB-KW"/>
</dbReference>
<dbReference type="EMBL" id="WKJQ01000001">
    <property type="protein sequence ID" value="MRW96170.1"/>
    <property type="molecule type" value="Genomic_DNA"/>
</dbReference>
<proteinExistence type="predicted"/>
<evidence type="ECO:0000256" key="1">
    <source>
        <dbReference type="ARBA" id="ARBA00022801"/>
    </source>
</evidence>
<evidence type="ECO:0000313" key="4">
    <source>
        <dbReference type="EMBL" id="MRW96170.1"/>
    </source>
</evidence>
<feature type="region of interest" description="Disordered" evidence="2">
    <location>
        <begin position="107"/>
        <end position="131"/>
    </location>
</feature>
<dbReference type="InterPro" id="IPR050272">
    <property type="entry name" value="Isochorismatase-like_hydrls"/>
</dbReference>
<dbReference type="Pfam" id="PF00857">
    <property type="entry name" value="Isochorismatase"/>
    <property type="match status" value="1"/>
</dbReference>
<dbReference type="PANTHER" id="PTHR43540">
    <property type="entry name" value="PEROXYUREIDOACRYLATE/UREIDOACRYLATE AMIDOHYDROLASE-RELATED"/>
    <property type="match status" value="1"/>
</dbReference>
<feature type="domain" description="Isochorismatase-like" evidence="3">
    <location>
        <begin position="56"/>
        <end position="237"/>
    </location>
</feature>
<dbReference type="Gene3D" id="3.40.50.850">
    <property type="entry name" value="Isochorismatase-like"/>
    <property type="match status" value="1"/>
</dbReference>
<dbReference type="InterPro" id="IPR000868">
    <property type="entry name" value="Isochorismatase-like_dom"/>
</dbReference>
<keyword evidence="1" id="KW-0378">Hydrolase</keyword>
<evidence type="ECO:0000259" key="3">
    <source>
        <dbReference type="Pfam" id="PF00857"/>
    </source>
</evidence>
<name>A0A6A8G4L5_9EURY</name>
<dbReference type="PANTHER" id="PTHR43540:SF1">
    <property type="entry name" value="ISOCHORISMATASE HYDROLASE"/>
    <property type="match status" value="1"/>
</dbReference>
<feature type="compositionally biased region" description="Basic and acidic residues" evidence="2">
    <location>
        <begin position="120"/>
        <end position="131"/>
    </location>
</feature>
<comment type="caution">
    <text evidence="4">The sequence shown here is derived from an EMBL/GenBank/DDBJ whole genome shotgun (WGS) entry which is preliminary data.</text>
</comment>
<keyword evidence="5" id="KW-1185">Reference proteome</keyword>
<dbReference type="Proteomes" id="UP000443423">
    <property type="component" value="Unassembled WGS sequence"/>
</dbReference>
<gene>
    <name evidence="4" type="ORF">GJR99_06210</name>
</gene>
<sequence length="252" mass="27400">MSLSCPRRFMALGRQPPAMSDDSDLYIPDIVPASDVAYLESQSRYGNRVGWGERPALLVVDATEAFLDGRRTTPDCVADTARLLDAARSVDVPVFYAVPSGRSLPEGYPVPIKGSASSDRTPDDATTDRDREDWVAKLDRLPPAIEPRESEHVVEKPRASAFFDTHLANLLHYYGVDTLVVCGTNTGGCLRATVVDSHSSGFRTIVPPECVADAVTLTHEVALFDMDLRYADVTPLEDVLSKLETVASADST</sequence>
<evidence type="ECO:0000313" key="5">
    <source>
        <dbReference type="Proteomes" id="UP000443423"/>
    </source>
</evidence>
<dbReference type="SUPFAM" id="SSF52499">
    <property type="entry name" value="Isochorismatase-like hydrolases"/>
    <property type="match status" value="1"/>
</dbReference>
<accession>A0A6A8G4L5</accession>
<evidence type="ECO:0000256" key="2">
    <source>
        <dbReference type="SAM" id="MobiDB-lite"/>
    </source>
</evidence>
<dbReference type="InterPro" id="IPR036380">
    <property type="entry name" value="Isochorismatase-like_sf"/>
</dbReference>
<reference evidence="4 5" key="1">
    <citation type="submission" date="2019-11" db="EMBL/GenBank/DDBJ databases">
        <title>Whole genome sequence of Haloferax sp. MBLA0078.</title>
        <authorList>
            <person name="Seo M.-J."/>
            <person name="Cho E.-S."/>
        </authorList>
    </citation>
    <scope>NUCLEOTIDE SEQUENCE [LARGE SCALE GENOMIC DNA]</scope>
    <source>
        <strain evidence="4 5">MBLA0078</strain>
    </source>
</reference>
<protein>
    <submittedName>
        <fullName evidence="4">Isochorismatase family protein</fullName>
    </submittedName>
</protein>
<dbReference type="AlphaFoldDB" id="A0A6A8G4L5"/>
<organism evidence="4 5">
    <name type="scientific">Haloferax marinum</name>
    <dbReference type="NCBI Taxonomy" id="2666143"/>
    <lineage>
        <taxon>Archaea</taxon>
        <taxon>Methanobacteriati</taxon>
        <taxon>Methanobacteriota</taxon>
        <taxon>Stenosarchaea group</taxon>
        <taxon>Halobacteria</taxon>
        <taxon>Halobacteriales</taxon>
        <taxon>Haloferacaceae</taxon>
        <taxon>Haloferax</taxon>
    </lineage>
</organism>